<evidence type="ECO:0000313" key="2">
    <source>
        <dbReference type="EMBL" id="HAD2652705.1"/>
    </source>
</evidence>
<sequence length="213" mass="25012">MNKQTRLASLGWLTLFFEAAERCALYPISMEMLHRFIYLANVLSPLSKVKMPNEYTLKHRRGPYFPQAQYDIGILVAQRVIEATDISVIQDEYGFWLKGNYRITKYGLSITDKINEQSILENYSFFLREFFGALSLLHHEEILNINSYEIHYKAVEDGQGVDISIPDNNYTRYAVSKLFPTSRLQTPREGIHRYISYLTNTLHVQEENYHEDR</sequence>
<protein>
    <submittedName>
        <fullName evidence="1">Uncharacterized protein</fullName>
    </submittedName>
</protein>
<evidence type="ECO:0000313" key="3">
    <source>
        <dbReference type="EMBL" id="HAD2685954.1"/>
    </source>
</evidence>
<dbReference type="RefSeq" id="WP_023235501.1">
    <property type="nucleotide sequence ID" value="NZ_BAABRJ010000004.1"/>
</dbReference>
<accession>A0A3Z7QKQ2</accession>
<dbReference type="EMBL" id="DAAOCX010000015">
    <property type="protein sequence ID" value="HAD2550617.1"/>
    <property type="molecule type" value="Genomic_DNA"/>
</dbReference>
<dbReference type="AlphaFoldDB" id="A0A3Z7QKQ2"/>
<dbReference type="EMBL" id="DAAOEH010000014">
    <property type="protein sequence ID" value="HAD2685954.1"/>
    <property type="molecule type" value="Genomic_DNA"/>
</dbReference>
<reference evidence="1" key="2">
    <citation type="submission" date="2019-01" db="EMBL/GenBank/DDBJ databases">
        <authorList>
            <consortium name="NCBI Pathogen Detection Project"/>
        </authorList>
    </citation>
    <scope>NUCLEOTIDE SEQUENCE</scope>
    <source>
        <strain evidence="1">Salmonella enterica subsp. enterica</strain>
    </source>
</reference>
<gene>
    <name evidence="1" type="ORF">G1H51_17110</name>
    <name evidence="3" type="ORF">G1H77_16245</name>
    <name evidence="2" type="ORF">G1I19_17085</name>
</gene>
<name>A0A3Z7QKQ2_SALET</name>
<proteinExistence type="predicted"/>
<evidence type="ECO:0000313" key="1">
    <source>
        <dbReference type="EMBL" id="HAD2550617.1"/>
    </source>
</evidence>
<comment type="caution">
    <text evidence="1">The sequence shown here is derived from an EMBL/GenBank/DDBJ whole genome shotgun (WGS) entry which is preliminary data.</text>
</comment>
<reference evidence="1" key="1">
    <citation type="journal article" date="2018" name="Genome Biol.">
        <title>SKESA: strategic k-mer extension for scrupulous assemblies.</title>
        <authorList>
            <person name="Souvorov A."/>
            <person name="Agarwala R."/>
            <person name="Lipman D.J."/>
        </authorList>
    </citation>
    <scope>NUCLEOTIDE SEQUENCE</scope>
    <source>
        <strain evidence="1">Salmonella enterica subsp. enterica</strain>
    </source>
</reference>
<organism evidence="1">
    <name type="scientific">Salmonella enterica I</name>
    <dbReference type="NCBI Taxonomy" id="59201"/>
    <lineage>
        <taxon>Bacteria</taxon>
        <taxon>Pseudomonadati</taxon>
        <taxon>Pseudomonadota</taxon>
        <taxon>Gammaproteobacteria</taxon>
        <taxon>Enterobacterales</taxon>
        <taxon>Enterobacteriaceae</taxon>
        <taxon>Salmonella</taxon>
    </lineage>
</organism>
<dbReference type="EMBL" id="DAAOEA010000015">
    <property type="protein sequence ID" value="HAD2652705.1"/>
    <property type="molecule type" value="Genomic_DNA"/>
</dbReference>